<dbReference type="AlphaFoldDB" id="A0AAN2C8S2"/>
<protein>
    <submittedName>
        <fullName evidence="1">Uncharacterized protein</fullName>
    </submittedName>
</protein>
<evidence type="ECO:0000313" key="1">
    <source>
        <dbReference type="EMBL" id="BDE04842.1"/>
    </source>
</evidence>
<sequence length="173" mass="18150">MAFDAAVIAAHAAAIRRGSWFALAGLPFSDDERAAAARLAPRVERVTNWKDARALANDPRANAARDADARDVVMLKDCALASTGPDVLLEAMSAVVDNGLEIFMAHAVAALARARIADEELARVAAGAAADAVYRGALASAVGLPEHRFVLSEALFASGRWPLARIGETAYVL</sequence>
<proteinExistence type="predicted"/>
<keyword evidence="2" id="KW-1185">Reference proteome</keyword>
<dbReference type="Proteomes" id="UP001317532">
    <property type="component" value="Chromosome"/>
</dbReference>
<reference evidence="1 2" key="1">
    <citation type="journal article" date="2022" name="ISME Commun">
        <title>Vulcanimicrobium alpinus gen. nov. sp. nov., the first cultivated representative of the candidate phylum 'Eremiobacterota', is a metabolically versatile aerobic anoxygenic phototroph.</title>
        <authorList>
            <person name="Yabe S."/>
            <person name="Muto K."/>
            <person name="Abe K."/>
            <person name="Yokota A."/>
            <person name="Staudigel H."/>
            <person name="Tebo B.M."/>
        </authorList>
    </citation>
    <scope>NUCLEOTIDE SEQUENCE [LARGE SCALE GENOMIC DNA]</scope>
    <source>
        <strain evidence="1 2">WC8-2</strain>
    </source>
</reference>
<name>A0AAN2C8S2_UNVUL</name>
<dbReference type="EMBL" id="AP025523">
    <property type="protein sequence ID" value="BDE04842.1"/>
    <property type="molecule type" value="Genomic_DNA"/>
</dbReference>
<organism evidence="1 2">
    <name type="scientific">Vulcanimicrobium alpinum</name>
    <dbReference type="NCBI Taxonomy" id="3016050"/>
    <lineage>
        <taxon>Bacteria</taxon>
        <taxon>Bacillati</taxon>
        <taxon>Vulcanimicrobiota</taxon>
        <taxon>Vulcanimicrobiia</taxon>
        <taxon>Vulcanimicrobiales</taxon>
        <taxon>Vulcanimicrobiaceae</taxon>
        <taxon>Vulcanimicrobium</taxon>
    </lineage>
</organism>
<dbReference type="KEGG" id="vab:WPS_01180"/>
<dbReference type="RefSeq" id="WP_317995931.1">
    <property type="nucleotide sequence ID" value="NZ_AP025523.1"/>
</dbReference>
<gene>
    <name evidence="1" type="ORF">WPS_01180</name>
</gene>
<accession>A0AAN2C8S2</accession>
<evidence type="ECO:0000313" key="2">
    <source>
        <dbReference type="Proteomes" id="UP001317532"/>
    </source>
</evidence>